<feature type="region of interest" description="Disordered" evidence="2">
    <location>
        <begin position="479"/>
        <end position="652"/>
    </location>
</feature>
<feature type="transmembrane region" description="Helical" evidence="3">
    <location>
        <begin position="38"/>
        <end position="65"/>
    </location>
</feature>
<gene>
    <name evidence="4" type="ORF">BCR38DRAFT_411199</name>
</gene>
<feature type="transmembrane region" description="Helical" evidence="3">
    <location>
        <begin position="230"/>
        <end position="258"/>
    </location>
</feature>
<dbReference type="Proteomes" id="UP000193689">
    <property type="component" value="Unassembled WGS sequence"/>
</dbReference>
<dbReference type="InterPro" id="IPR031606">
    <property type="entry name" value="Kch1/2"/>
</dbReference>
<dbReference type="EMBL" id="MCFJ01000010">
    <property type="protein sequence ID" value="ORY61315.1"/>
    <property type="molecule type" value="Genomic_DNA"/>
</dbReference>
<feature type="transmembrane region" description="Helical" evidence="3">
    <location>
        <begin position="85"/>
        <end position="103"/>
    </location>
</feature>
<proteinExistence type="predicted"/>
<keyword evidence="3" id="KW-0812">Transmembrane</keyword>
<dbReference type="PANTHER" id="PTHR36424">
    <property type="entry name" value="PHEROMONE-REGULATED MEMBRANE PROTEIN 6"/>
    <property type="match status" value="1"/>
</dbReference>
<evidence type="ECO:0000256" key="3">
    <source>
        <dbReference type="SAM" id="Phobius"/>
    </source>
</evidence>
<dbReference type="InParanoid" id="A0A1Y2DRL1"/>
<dbReference type="STRING" id="1141098.A0A1Y2DRL1"/>
<accession>A0A1Y2DRL1</accession>
<feature type="compositionally biased region" description="Polar residues" evidence="2">
    <location>
        <begin position="377"/>
        <end position="388"/>
    </location>
</feature>
<dbReference type="GO" id="GO:0005886">
    <property type="term" value="C:plasma membrane"/>
    <property type="evidence" value="ECO:0007669"/>
    <property type="project" value="InterPro"/>
</dbReference>
<comment type="caution">
    <text evidence="4">The sequence shown here is derived from an EMBL/GenBank/DDBJ whole genome shotgun (WGS) entry which is preliminary data.</text>
</comment>
<feature type="coiled-coil region" evidence="1">
    <location>
        <begin position="280"/>
        <end position="309"/>
    </location>
</feature>
<feature type="compositionally biased region" description="Polar residues" evidence="2">
    <location>
        <begin position="506"/>
        <end position="516"/>
    </location>
</feature>
<sequence>MGCSGQGRKHAEVRPEQKWDYISLKDFKSGSCLTVMAYGYLFLSLLLSIAVYGVDTFTAVNLLVFDKWSGAIAPTQLVPFDVSKWIFSICIIASFINLGFEHIRAMRIMKRGSVAECYLDNLAVRLESSRMGKGQGWRRFLVFAELTKSKKGAEYIALFTYFSFQSWIRVIFCSGPRQAVNALTLYAVYSSALIPADGGSVDKTLLNFFGKIETLAAEDIQQALILSGMLFTLVIWIFGAISLLLAAMFYVFFLWHYIPRQDGGLSGYCERKINKRLMKIVSAKVNKAIAKEERDRARAERKAAMKNGEKLPVGRQATLPTFMDAGKDDKLPDMPMLNRTDTMGTLPPYTSRPGTPGSIELSSFDQKRPLPTRQGTMNTMASQSSFSSRAPLVGGASPMGMDRSASPAPTLPQIDMSNYPPVRPGTAQSNRSFAGGPQMPPLHRVQTSVGSSFGAFHTASPSTYSPDSLPAMPERILSPAPQGSMDSYNRPMPRAVNQLGGRPQMYDNNGRSSTAPSMPRSVDQFSGRPGPPGRPMYDDNMSVRDGRSSPAPSTYSSRGPPANGPGYNGPSFPPPMRSATNPMPSPQRQHFGGPPQRNMTAPMPMPMQQRQPENYYAPPARPGTASSQRSLTRPSYGYGYNGDVEAQRGPQY</sequence>
<reference evidence="4 5" key="1">
    <citation type="submission" date="2016-07" db="EMBL/GenBank/DDBJ databases">
        <title>Pervasive Adenine N6-methylation of Active Genes in Fungi.</title>
        <authorList>
            <consortium name="DOE Joint Genome Institute"/>
            <person name="Mondo S.J."/>
            <person name="Dannebaum R.O."/>
            <person name="Kuo R.C."/>
            <person name="Labutti K."/>
            <person name="Haridas S."/>
            <person name="Kuo A."/>
            <person name="Salamov A."/>
            <person name="Ahrendt S.R."/>
            <person name="Lipzen A."/>
            <person name="Sullivan W."/>
            <person name="Andreopoulos W.B."/>
            <person name="Clum A."/>
            <person name="Lindquist E."/>
            <person name="Daum C."/>
            <person name="Ramamoorthy G.K."/>
            <person name="Gryganskyi A."/>
            <person name="Culley D."/>
            <person name="Magnuson J.K."/>
            <person name="James T.Y."/>
            <person name="O'Malley M.A."/>
            <person name="Stajich J.E."/>
            <person name="Spatafora J.W."/>
            <person name="Visel A."/>
            <person name="Grigoriev I.V."/>
        </authorList>
    </citation>
    <scope>NUCLEOTIDE SEQUENCE [LARGE SCALE GENOMIC DNA]</scope>
    <source>
        <strain evidence="4 5">CBS 129021</strain>
    </source>
</reference>
<evidence type="ECO:0000256" key="2">
    <source>
        <dbReference type="SAM" id="MobiDB-lite"/>
    </source>
</evidence>
<evidence type="ECO:0000313" key="4">
    <source>
        <dbReference type="EMBL" id="ORY61315.1"/>
    </source>
</evidence>
<dbReference type="OrthoDB" id="2128042at2759"/>
<dbReference type="PANTHER" id="PTHR36424:SF1">
    <property type="entry name" value="LOW AFFINITY K(+) TRANSPORTER 1-RELATED"/>
    <property type="match status" value="1"/>
</dbReference>
<keyword evidence="3" id="KW-1133">Transmembrane helix</keyword>
<feature type="region of interest" description="Disordered" evidence="2">
    <location>
        <begin position="340"/>
        <end position="364"/>
    </location>
</feature>
<feature type="compositionally biased region" description="Low complexity" evidence="2">
    <location>
        <begin position="559"/>
        <end position="570"/>
    </location>
</feature>
<feature type="compositionally biased region" description="Polar residues" evidence="2">
    <location>
        <begin position="624"/>
        <end position="633"/>
    </location>
</feature>
<evidence type="ECO:0000313" key="5">
    <source>
        <dbReference type="Proteomes" id="UP000193689"/>
    </source>
</evidence>
<dbReference type="Pfam" id="PF16944">
    <property type="entry name" value="KCH"/>
    <property type="match status" value="1"/>
</dbReference>
<organism evidence="4 5">
    <name type="scientific">Pseudomassariella vexata</name>
    <dbReference type="NCBI Taxonomy" id="1141098"/>
    <lineage>
        <taxon>Eukaryota</taxon>
        <taxon>Fungi</taxon>
        <taxon>Dikarya</taxon>
        <taxon>Ascomycota</taxon>
        <taxon>Pezizomycotina</taxon>
        <taxon>Sordariomycetes</taxon>
        <taxon>Xylariomycetidae</taxon>
        <taxon>Amphisphaeriales</taxon>
        <taxon>Pseudomassariaceae</taxon>
        <taxon>Pseudomassariella</taxon>
    </lineage>
</organism>
<feature type="compositionally biased region" description="Polar residues" evidence="2">
    <location>
        <begin position="578"/>
        <end position="588"/>
    </location>
</feature>
<evidence type="ECO:0008006" key="6">
    <source>
        <dbReference type="Google" id="ProtNLM"/>
    </source>
</evidence>
<dbReference type="GeneID" id="63774761"/>
<protein>
    <recommendedName>
        <fullName evidence="6">Pheromone-regulated membrane protein</fullName>
    </recommendedName>
</protein>
<keyword evidence="3" id="KW-0472">Membrane</keyword>
<dbReference type="AlphaFoldDB" id="A0A1Y2DRL1"/>
<name>A0A1Y2DRL1_9PEZI</name>
<dbReference type="RefSeq" id="XP_040713392.1">
    <property type="nucleotide sequence ID" value="XM_040858549.1"/>
</dbReference>
<keyword evidence="1" id="KW-0175">Coiled coil</keyword>
<feature type="region of interest" description="Disordered" evidence="2">
    <location>
        <begin position="377"/>
        <end position="404"/>
    </location>
</feature>
<evidence type="ECO:0000256" key="1">
    <source>
        <dbReference type="SAM" id="Coils"/>
    </source>
</evidence>
<dbReference type="GO" id="GO:0015079">
    <property type="term" value="F:potassium ion transmembrane transporter activity"/>
    <property type="evidence" value="ECO:0007669"/>
    <property type="project" value="InterPro"/>
</dbReference>
<keyword evidence="5" id="KW-1185">Reference proteome</keyword>